<gene>
    <name evidence="1" type="ORF">BRYFOR_05236</name>
</gene>
<keyword evidence="2" id="KW-1185">Reference proteome</keyword>
<dbReference type="AlphaFoldDB" id="C6L9E6"/>
<name>C6L9E6_9FIRM</name>
<organism evidence="1 2">
    <name type="scientific">Marvinbryantia formatexigens DSM 14469</name>
    <dbReference type="NCBI Taxonomy" id="478749"/>
    <lineage>
        <taxon>Bacteria</taxon>
        <taxon>Bacillati</taxon>
        <taxon>Bacillota</taxon>
        <taxon>Clostridia</taxon>
        <taxon>Lachnospirales</taxon>
        <taxon>Lachnospiraceae</taxon>
        <taxon>Marvinbryantia</taxon>
    </lineage>
</organism>
<evidence type="ECO:0000313" key="1">
    <source>
        <dbReference type="EMBL" id="EET62885.1"/>
    </source>
</evidence>
<evidence type="ECO:0000313" key="2">
    <source>
        <dbReference type="Proteomes" id="UP000005561"/>
    </source>
</evidence>
<sequence length="44" mass="4702">MKTGGVYPLVFLLPGIQRKLLVAGPASCQASGENCRCDKPGRRL</sequence>
<dbReference type="Proteomes" id="UP000005561">
    <property type="component" value="Unassembled WGS sequence"/>
</dbReference>
<proteinExistence type="predicted"/>
<protein>
    <submittedName>
        <fullName evidence="1">Uncharacterized protein</fullName>
    </submittedName>
</protein>
<reference evidence="1" key="1">
    <citation type="submission" date="2009-07" db="EMBL/GenBank/DDBJ databases">
        <authorList>
            <person name="Weinstock G."/>
            <person name="Sodergren E."/>
            <person name="Clifton S."/>
            <person name="Fulton L."/>
            <person name="Fulton B."/>
            <person name="Courtney L."/>
            <person name="Fronick C."/>
            <person name="Harrison M."/>
            <person name="Strong C."/>
            <person name="Farmer C."/>
            <person name="Delahaunty K."/>
            <person name="Markovic C."/>
            <person name="Hall O."/>
            <person name="Minx P."/>
            <person name="Tomlinson C."/>
            <person name="Mitreva M."/>
            <person name="Nelson J."/>
            <person name="Hou S."/>
            <person name="Wollam A."/>
            <person name="Pepin K.H."/>
            <person name="Johnson M."/>
            <person name="Bhonagiri V."/>
            <person name="Nash W.E."/>
            <person name="Warren W."/>
            <person name="Chinwalla A."/>
            <person name="Mardis E.R."/>
            <person name="Wilson R.K."/>
        </authorList>
    </citation>
    <scope>NUCLEOTIDE SEQUENCE [LARGE SCALE GENOMIC DNA]</scope>
    <source>
        <strain evidence="1">DSM 14469</strain>
    </source>
</reference>
<dbReference type="EMBL" id="ACCL02000001">
    <property type="protein sequence ID" value="EET62885.1"/>
    <property type="molecule type" value="Genomic_DNA"/>
</dbReference>
<accession>C6L9E6</accession>
<comment type="caution">
    <text evidence="1">The sequence shown here is derived from an EMBL/GenBank/DDBJ whole genome shotgun (WGS) entry which is preliminary data.</text>
</comment>